<dbReference type="InterPro" id="IPR003018">
    <property type="entry name" value="GAF"/>
</dbReference>
<feature type="coiled-coil region" evidence="6">
    <location>
        <begin position="187"/>
        <end position="214"/>
    </location>
</feature>
<keyword evidence="5" id="KW-0804">Transcription</keyword>
<dbReference type="InterPro" id="IPR009057">
    <property type="entry name" value="Homeodomain-like_sf"/>
</dbReference>
<evidence type="ECO:0000256" key="6">
    <source>
        <dbReference type="SAM" id="Coils"/>
    </source>
</evidence>
<dbReference type="InterPro" id="IPR025944">
    <property type="entry name" value="Sigma_54_int_dom_CS"/>
</dbReference>
<dbReference type="Proteomes" id="UP000634134">
    <property type="component" value="Unassembled WGS sequence"/>
</dbReference>
<proteinExistence type="predicted"/>
<keyword evidence="1" id="KW-0547">Nucleotide-binding</keyword>
<comment type="caution">
    <text evidence="8">The sequence shown here is derived from an EMBL/GenBank/DDBJ whole genome shotgun (WGS) entry which is preliminary data.</text>
</comment>
<sequence>MNIMVNDEALEREDEKSKLLEFSNNIAGVRDKTTLTKTIIDGLNSLFSIDRYMLSAKTMDQNAEEYILFDLKFTGNKTTDLADHISKFKIDPKIAKVIFDSTDPIMLDIEELLHQDRISESSAALWESISGTRTILAVPLRAGIENIGILWLHPDMQVNERLLKGVASQIALAVANNIANEKISKHYIEITEYKQRLEQENLHLQEEMQITNNYSEIIGNSGSMKDVFRLVSQVSESQSSVLILGETGTGKELVARAIHNASPRKDKLMVKVNCAALPPNLIESILFGHEKGSFTGAIERRVGKFELANRSTLFLDEIGELPLEMQVKLLRVLQEKEFERIGGKSVIKSDVRIIAATNRNLLKEVEKGNFRSDLYFRLDVFPITIPPLRERKEDIPLLACHFLRKYAIKGSRASSFSNRAMKELIAYNWPGNVRELEHTIERSVLLSNNSMVSSIGLPSELVNENVIMESEIKLQTLEENERAHIIKALKVCKGKVSGIGGAAILLNLPSTTLHARIKKLNIKKRHI</sequence>
<dbReference type="InterPro" id="IPR029016">
    <property type="entry name" value="GAF-like_dom_sf"/>
</dbReference>
<dbReference type="InterPro" id="IPR002078">
    <property type="entry name" value="Sigma_54_int"/>
</dbReference>
<evidence type="ECO:0000313" key="8">
    <source>
        <dbReference type="EMBL" id="MBE9461308.1"/>
    </source>
</evidence>
<name>A0ABR9W764_9BACT</name>
<dbReference type="InterPro" id="IPR058031">
    <property type="entry name" value="AAA_lid_NorR"/>
</dbReference>
<keyword evidence="2" id="KW-0067">ATP-binding</keyword>
<evidence type="ECO:0000256" key="2">
    <source>
        <dbReference type="ARBA" id="ARBA00022840"/>
    </source>
</evidence>
<keyword evidence="4" id="KW-0238">DNA-binding</keyword>
<organism evidence="8 9">
    <name type="scientific">Dyadobacter subterraneus</name>
    <dbReference type="NCBI Taxonomy" id="2773304"/>
    <lineage>
        <taxon>Bacteria</taxon>
        <taxon>Pseudomonadati</taxon>
        <taxon>Bacteroidota</taxon>
        <taxon>Cytophagia</taxon>
        <taxon>Cytophagales</taxon>
        <taxon>Spirosomataceae</taxon>
        <taxon>Dyadobacter</taxon>
    </lineage>
</organism>
<dbReference type="PANTHER" id="PTHR32071:SF123">
    <property type="entry name" value="DNA-BINDING TRANSCRIPTIONAL ACTIVATOR HYFR-RELATED"/>
    <property type="match status" value="1"/>
</dbReference>
<dbReference type="InterPro" id="IPR025662">
    <property type="entry name" value="Sigma_54_int_dom_ATP-bd_1"/>
</dbReference>
<accession>A0ABR9W764</accession>
<dbReference type="SMART" id="SM00382">
    <property type="entry name" value="AAA"/>
    <property type="match status" value="1"/>
</dbReference>
<dbReference type="EMBL" id="JACYGY010000001">
    <property type="protein sequence ID" value="MBE9461308.1"/>
    <property type="molecule type" value="Genomic_DNA"/>
</dbReference>
<dbReference type="Gene3D" id="3.30.450.40">
    <property type="match status" value="1"/>
</dbReference>
<evidence type="ECO:0000256" key="3">
    <source>
        <dbReference type="ARBA" id="ARBA00023015"/>
    </source>
</evidence>
<evidence type="ECO:0000256" key="4">
    <source>
        <dbReference type="ARBA" id="ARBA00023125"/>
    </source>
</evidence>
<dbReference type="InterPro" id="IPR003593">
    <property type="entry name" value="AAA+_ATPase"/>
</dbReference>
<keyword evidence="9" id="KW-1185">Reference proteome</keyword>
<dbReference type="Pfam" id="PF00158">
    <property type="entry name" value="Sigma54_activat"/>
    <property type="match status" value="1"/>
</dbReference>
<dbReference type="SUPFAM" id="SSF46689">
    <property type="entry name" value="Homeodomain-like"/>
    <property type="match status" value="1"/>
</dbReference>
<dbReference type="Gene3D" id="3.40.50.300">
    <property type="entry name" value="P-loop containing nucleotide triphosphate hydrolases"/>
    <property type="match status" value="1"/>
</dbReference>
<dbReference type="SUPFAM" id="SSF55781">
    <property type="entry name" value="GAF domain-like"/>
    <property type="match status" value="1"/>
</dbReference>
<dbReference type="Gene3D" id="1.10.8.60">
    <property type="match status" value="1"/>
</dbReference>
<evidence type="ECO:0000256" key="1">
    <source>
        <dbReference type="ARBA" id="ARBA00022741"/>
    </source>
</evidence>
<dbReference type="Pfam" id="PF25601">
    <property type="entry name" value="AAA_lid_14"/>
    <property type="match status" value="1"/>
</dbReference>
<keyword evidence="6" id="KW-0175">Coiled coil</keyword>
<dbReference type="PROSITE" id="PS00675">
    <property type="entry name" value="SIGMA54_INTERACT_1"/>
    <property type="match status" value="1"/>
</dbReference>
<evidence type="ECO:0000256" key="5">
    <source>
        <dbReference type="ARBA" id="ARBA00023163"/>
    </source>
</evidence>
<dbReference type="Gene3D" id="1.10.10.60">
    <property type="entry name" value="Homeodomain-like"/>
    <property type="match status" value="1"/>
</dbReference>
<gene>
    <name evidence="8" type="ORF">IEE83_05370</name>
</gene>
<dbReference type="SMART" id="SM00065">
    <property type="entry name" value="GAF"/>
    <property type="match status" value="1"/>
</dbReference>
<dbReference type="SUPFAM" id="SSF52540">
    <property type="entry name" value="P-loop containing nucleoside triphosphate hydrolases"/>
    <property type="match status" value="1"/>
</dbReference>
<evidence type="ECO:0000313" key="9">
    <source>
        <dbReference type="Proteomes" id="UP000634134"/>
    </source>
</evidence>
<protein>
    <submittedName>
        <fullName evidence="8">Sigma 54-interacting transcriptional regulator</fullName>
    </submittedName>
</protein>
<keyword evidence="3" id="KW-0805">Transcription regulation</keyword>
<evidence type="ECO:0000259" key="7">
    <source>
        <dbReference type="PROSITE" id="PS50045"/>
    </source>
</evidence>
<dbReference type="PROSITE" id="PS00688">
    <property type="entry name" value="SIGMA54_INTERACT_3"/>
    <property type="match status" value="1"/>
</dbReference>
<dbReference type="PANTHER" id="PTHR32071">
    <property type="entry name" value="TRANSCRIPTIONAL REGULATORY PROTEIN"/>
    <property type="match status" value="1"/>
</dbReference>
<dbReference type="InterPro" id="IPR027417">
    <property type="entry name" value="P-loop_NTPase"/>
</dbReference>
<reference evidence="9" key="1">
    <citation type="submission" date="2023-07" db="EMBL/GenBank/DDBJ databases">
        <title>Dyadobacter sp. nov 'subterranea' isolated from contaminted grondwater.</title>
        <authorList>
            <person name="Szabo I."/>
            <person name="Al-Omari J."/>
            <person name="Szerdahelyi S.G."/>
            <person name="Rado J."/>
        </authorList>
    </citation>
    <scope>NUCLEOTIDE SEQUENCE [LARGE SCALE GENOMIC DNA]</scope>
    <source>
        <strain evidence="9">UP-52</strain>
    </source>
</reference>
<dbReference type="CDD" id="cd00009">
    <property type="entry name" value="AAA"/>
    <property type="match status" value="1"/>
</dbReference>
<dbReference type="PROSITE" id="PS50045">
    <property type="entry name" value="SIGMA54_INTERACT_4"/>
    <property type="match status" value="1"/>
</dbReference>
<feature type="domain" description="Sigma-54 factor interaction" evidence="7">
    <location>
        <begin position="217"/>
        <end position="445"/>
    </location>
</feature>